<dbReference type="OrthoDB" id="2276409at2"/>
<feature type="transmembrane region" description="Helical" evidence="7">
    <location>
        <begin position="381"/>
        <end position="399"/>
    </location>
</feature>
<evidence type="ECO:0000256" key="5">
    <source>
        <dbReference type="ARBA" id="ARBA00022989"/>
    </source>
</evidence>
<dbReference type="AlphaFoldDB" id="A0A1G9X6C5"/>
<keyword evidence="4 7" id="KW-0812">Transmembrane</keyword>
<evidence type="ECO:0000256" key="2">
    <source>
        <dbReference type="ARBA" id="ARBA00022448"/>
    </source>
</evidence>
<dbReference type="STRING" id="482461.SAMN05216244_3772"/>
<feature type="transmembrane region" description="Helical" evidence="7">
    <location>
        <begin position="264"/>
        <end position="286"/>
    </location>
</feature>
<feature type="transmembrane region" description="Helical" evidence="7">
    <location>
        <begin position="219"/>
        <end position="252"/>
    </location>
</feature>
<dbReference type="PANTHER" id="PTHR23513:SF6">
    <property type="entry name" value="MAJOR FACILITATOR SUPERFAMILY ASSOCIATED DOMAIN-CONTAINING PROTEIN"/>
    <property type="match status" value="1"/>
</dbReference>
<dbReference type="Pfam" id="PF05977">
    <property type="entry name" value="MFS_3"/>
    <property type="match status" value="1"/>
</dbReference>
<dbReference type="RefSeq" id="WP_074600761.1">
    <property type="nucleotide sequence ID" value="NZ_FNHF01000006.1"/>
</dbReference>
<feature type="transmembrane region" description="Helical" evidence="7">
    <location>
        <begin position="149"/>
        <end position="170"/>
    </location>
</feature>
<evidence type="ECO:0000313" key="9">
    <source>
        <dbReference type="EMBL" id="SDM92298.1"/>
    </source>
</evidence>
<feature type="transmembrane region" description="Helical" evidence="7">
    <location>
        <begin position="176"/>
        <end position="198"/>
    </location>
</feature>
<feature type="domain" description="Major facilitator superfamily (MFS) profile" evidence="8">
    <location>
        <begin position="227"/>
        <end position="418"/>
    </location>
</feature>
<dbReference type="SUPFAM" id="SSF103473">
    <property type="entry name" value="MFS general substrate transporter"/>
    <property type="match status" value="1"/>
</dbReference>
<dbReference type="PANTHER" id="PTHR23513">
    <property type="entry name" value="INTEGRAL MEMBRANE EFFLUX PROTEIN-RELATED"/>
    <property type="match status" value="1"/>
</dbReference>
<dbReference type="PROSITE" id="PS50850">
    <property type="entry name" value="MFS"/>
    <property type="match status" value="1"/>
</dbReference>
<proteinExistence type="predicted"/>
<dbReference type="CDD" id="cd06173">
    <property type="entry name" value="MFS_MefA_like"/>
    <property type="match status" value="1"/>
</dbReference>
<dbReference type="InterPro" id="IPR010290">
    <property type="entry name" value="TM_effector"/>
</dbReference>
<keyword evidence="3" id="KW-1003">Cell membrane</keyword>
<evidence type="ECO:0000256" key="6">
    <source>
        <dbReference type="ARBA" id="ARBA00023136"/>
    </source>
</evidence>
<feature type="transmembrane region" description="Helical" evidence="7">
    <location>
        <begin position="111"/>
        <end position="128"/>
    </location>
</feature>
<keyword evidence="10" id="KW-1185">Reference proteome</keyword>
<dbReference type="Gene3D" id="1.20.1250.20">
    <property type="entry name" value="MFS general substrate transporter like domains"/>
    <property type="match status" value="1"/>
</dbReference>
<dbReference type="InterPro" id="IPR036259">
    <property type="entry name" value="MFS_trans_sf"/>
</dbReference>
<organism evidence="9 10">
    <name type="scientific">Sediminibacillus halophilus</name>
    <dbReference type="NCBI Taxonomy" id="482461"/>
    <lineage>
        <taxon>Bacteria</taxon>
        <taxon>Bacillati</taxon>
        <taxon>Bacillota</taxon>
        <taxon>Bacilli</taxon>
        <taxon>Bacillales</taxon>
        <taxon>Bacillaceae</taxon>
        <taxon>Sediminibacillus</taxon>
    </lineage>
</organism>
<evidence type="ECO:0000256" key="4">
    <source>
        <dbReference type="ARBA" id="ARBA00022692"/>
    </source>
</evidence>
<sequence length="418" mass="44588">MKNTVSLASSTVPLAKNYPLFRFIGGNVVSFMGDQIYLIALPLMVLSVTGSPVNMGIIAALERLPILLQPLIGIMSDRFSRKNLLLIGDGGRLLITGWIGILSLYGNLDVWQLYIAAFGIGLLSQVYNTSQFAAVPSLVNKQDLQLVNAINTGALQTATLSAPAIGGLVISLYHPGIALLINSFSFLIAFSAIASIQLPSHHSLESGRTTILQDLKEGFHFVLTTKAILFTNLAMLFSTFGTTLLLTLLVFHLKDTLQLTSVQIGWLLSGGGAGAISGALFSGFLTKYFPYRTLLFSAAFAGGLSIIVLSQMQSFPLLFAANMAGTYMVSILNPCLATIRQTLTPARLLGRVQATSRFMAWILLPVAALSAGLLAELTSTGTTILIGGTVSTIASFFYLHPTLAGKAAQTRSEKHQAQ</sequence>
<dbReference type="GO" id="GO:0005886">
    <property type="term" value="C:plasma membrane"/>
    <property type="evidence" value="ECO:0007669"/>
    <property type="project" value="UniProtKB-SubCell"/>
</dbReference>
<dbReference type="PRINTS" id="PR01988">
    <property type="entry name" value="EXPORTERBACE"/>
</dbReference>
<evidence type="ECO:0000256" key="3">
    <source>
        <dbReference type="ARBA" id="ARBA00022475"/>
    </source>
</evidence>
<dbReference type="Proteomes" id="UP000182347">
    <property type="component" value="Unassembled WGS sequence"/>
</dbReference>
<accession>A0A1G9X6C5</accession>
<evidence type="ECO:0000313" key="10">
    <source>
        <dbReference type="Proteomes" id="UP000182347"/>
    </source>
</evidence>
<protein>
    <submittedName>
        <fullName evidence="9">Transmembrane secretion effector</fullName>
    </submittedName>
</protein>
<feature type="transmembrane region" description="Helical" evidence="7">
    <location>
        <begin position="358"/>
        <end position="375"/>
    </location>
</feature>
<gene>
    <name evidence="9" type="ORF">SAMN05216244_3772</name>
</gene>
<keyword evidence="5 7" id="KW-1133">Transmembrane helix</keyword>
<evidence type="ECO:0000256" key="7">
    <source>
        <dbReference type="SAM" id="Phobius"/>
    </source>
</evidence>
<keyword evidence="2" id="KW-0813">Transport</keyword>
<dbReference type="InterPro" id="IPR022324">
    <property type="entry name" value="Bacilysin_exporter_BacE_put"/>
</dbReference>
<feature type="transmembrane region" description="Helical" evidence="7">
    <location>
        <begin position="36"/>
        <end position="62"/>
    </location>
</feature>
<feature type="transmembrane region" description="Helical" evidence="7">
    <location>
        <begin position="83"/>
        <end position="105"/>
    </location>
</feature>
<dbReference type="EMBL" id="FNHF01000006">
    <property type="protein sequence ID" value="SDM92298.1"/>
    <property type="molecule type" value="Genomic_DNA"/>
</dbReference>
<dbReference type="GO" id="GO:0022857">
    <property type="term" value="F:transmembrane transporter activity"/>
    <property type="evidence" value="ECO:0007669"/>
    <property type="project" value="InterPro"/>
</dbReference>
<reference evidence="10" key="1">
    <citation type="submission" date="2016-10" db="EMBL/GenBank/DDBJ databases">
        <authorList>
            <person name="Varghese N."/>
            <person name="Submissions S."/>
        </authorList>
    </citation>
    <scope>NUCLEOTIDE SEQUENCE [LARGE SCALE GENOMIC DNA]</scope>
    <source>
        <strain evidence="10">CGMCC 1.6199</strain>
    </source>
</reference>
<dbReference type="InterPro" id="IPR020846">
    <property type="entry name" value="MFS_dom"/>
</dbReference>
<comment type="subcellular location">
    <subcellularLocation>
        <location evidence="1">Cell membrane</location>
        <topology evidence="1">Multi-pass membrane protein</topology>
    </subcellularLocation>
</comment>
<evidence type="ECO:0000256" key="1">
    <source>
        <dbReference type="ARBA" id="ARBA00004651"/>
    </source>
</evidence>
<evidence type="ECO:0000259" key="8">
    <source>
        <dbReference type="PROSITE" id="PS50850"/>
    </source>
</evidence>
<feature type="transmembrane region" description="Helical" evidence="7">
    <location>
        <begin position="317"/>
        <end position="337"/>
    </location>
</feature>
<name>A0A1G9X6C5_9BACI</name>
<keyword evidence="6 7" id="KW-0472">Membrane</keyword>